<gene>
    <name evidence="1" type="ORF">SDC9_100859</name>
</gene>
<proteinExistence type="predicted"/>
<evidence type="ECO:0000313" key="1">
    <source>
        <dbReference type="EMBL" id="MPM54086.1"/>
    </source>
</evidence>
<name>A0A645AME4_9ZZZZ</name>
<dbReference type="EMBL" id="VSSQ01014639">
    <property type="protein sequence ID" value="MPM54086.1"/>
    <property type="molecule type" value="Genomic_DNA"/>
</dbReference>
<comment type="caution">
    <text evidence="1">The sequence shown here is derived from an EMBL/GenBank/DDBJ whole genome shotgun (WGS) entry which is preliminary data.</text>
</comment>
<reference evidence="1" key="1">
    <citation type="submission" date="2019-08" db="EMBL/GenBank/DDBJ databases">
        <authorList>
            <person name="Kucharzyk K."/>
            <person name="Murdoch R.W."/>
            <person name="Higgins S."/>
            <person name="Loffler F."/>
        </authorList>
    </citation>
    <scope>NUCLEOTIDE SEQUENCE</scope>
</reference>
<organism evidence="1">
    <name type="scientific">bioreactor metagenome</name>
    <dbReference type="NCBI Taxonomy" id="1076179"/>
    <lineage>
        <taxon>unclassified sequences</taxon>
        <taxon>metagenomes</taxon>
        <taxon>ecological metagenomes</taxon>
    </lineage>
</organism>
<accession>A0A645AME4</accession>
<dbReference type="AlphaFoldDB" id="A0A645AME4"/>
<sequence>MERLFAQRTHVIDRVAAGGVDFDDVERTFFGNRLAGRALAAGFAVVRMLTVDRFGENPRDGGFADAAGADQQIGVSYPVADDGVAEGSDHMTLPDDVGEGLRTPFAGDDLMFVHGCVPRMVQLVKWRRTRCRLCRDCRNAAPDVSAASTPFPVPRAAWRKSVGGRFRPGRSVR</sequence>
<protein>
    <submittedName>
        <fullName evidence="1">Uncharacterized protein</fullName>
    </submittedName>
</protein>